<evidence type="ECO:0008006" key="7">
    <source>
        <dbReference type="Google" id="ProtNLM"/>
    </source>
</evidence>
<sequence>MNLVAYSDSESDGESEPTLAPKVAVKAGPKKLVNPGTHKVTINLPAVQAEDDDIQKNAPPAKRTRIGGGLNINAFLPAPKRTAGGLAKGVNLKTGAEAAFERAPKTFEAEGEKQDIKDVIAELRARPSQAVNDEKADSPALAQKEVKVGGSAMKFKPLSVSRNAQKKKKKVLPPKSAASTPAATSIQTTQGVTLESMPAKAKVSLFSIGQEQTQPSSGAGYSFFGEDEVDDEEEEQIIEPVEEQTFQPTPSAQPGDQTFNSITKDMNLSDADMRQLFGRQAGKSGRMPDLSNMKVVNFNMDDEYRANNELIAKGEVISHNPVRAIAPGKHSLKQLVNAAATQKEALEEHFAKGRSNQKEASSRYGWS</sequence>
<evidence type="ECO:0000313" key="2">
    <source>
        <dbReference type="EMBL" id="KAE9963132.1"/>
    </source>
</evidence>
<dbReference type="PANTHER" id="PTHR13621">
    <property type="entry name" value="PROLINE-RICH PROTEIN PRCC"/>
    <property type="match status" value="1"/>
</dbReference>
<proteinExistence type="predicted"/>
<feature type="region of interest" description="Disordered" evidence="1">
    <location>
        <begin position="152"/>
        <end position="189"/>
    </location>
</feature>
<evidence type="ECO:0000313" key="3">
    <source>
        <dbReference type="EMBL" id="KAE9979600.1"/>
    </source>
</evidence>
<dbReference type="EMBL" id="WNWQ01000895">
    <property type="protein sequence ID" value="KAE9963132.1"/>
    <property type="molecule type" value="Genomic_DNA"/>
</dbReference>
<dbReference type="Pfam" id="PF10253">
    <property type="entry name" value="PRCC"/>
    <property type="match status" value="1"/>
</dbReference>
<accession>A0A8H3YZ69</accession>
<reference evidence="3 5" key="1">
    <citation type="submission" date="2018-12" db="EMBL/GenBank/DDBJ databases">
        <title>Venturia inaequalis Genome Resource.</title>
        <authorList>
            <person name="Lichtner F.J."/>
        </authorList>
    </citation>
    <scope>NUCLEOTIDE SEQUENCE [LARGE SCALE GENOMIC DNA]</scope>
    <source>
        <strain evidence="3 5">120213</strain>
        <strain evidence="2">Bline_iso_100314</strain>
        <strain evidence="4 6">DMI_063113</strain>
    </source>
</reference>
<feature type="region of interest" description="Disordered" evidence="1">
    <location>
        <begin position="347"/>
        <end position="367"/>
    </location>
</feature>
<comment type="caution">
    <text evidence="3">The sequence shown here is derived from an EMBL/GenBank/DDBJ whole genome shotgun (WGS) entry which is preliminary data.</text>
</comment>
<dbReference type="PANTHER" id="PTHR13621:SF2">
    <property type="entry name" value="PROLINE-RICH PROTEIN PRCC"/>
    <property type="match status" value="1"/>
</dbReference>
<keyword evidence="6" id="KW-1185">Reference proteome</keyword>
<dbReference type="Proteomes" id="UP000490939">
    <property type="component" value="Unassembled WGS sequence"/>
</dbReference>
<evidence type="ECO:0000313" key="4">
    <source>
        <dbReference type="EMBL" id="KAE9989994.1"/>
    </source>
</evidence>
<gene>
    <name evidence="2" type="ORF">BLS_009613</name>
    <name evidence="4" type="ORF">EG327_001962</name>
    <name evidence="3" type="ORF">EG328_000767</name>
</gene>
<evidence type="ECO:0000256" key="1">
    <source>
        <dbReference type="SAM" id="MobiDB-lite"/>
    </source>
</evidence>
<feature type="compositionally biased region" description="Basic and acidic residues" evidence="1">
    <location>
        <begin position="347"/>
        <end position="361"/>
    </location>
</feature>
<evidence type="ECO:0000313" key="6">
    <source>
        <dbReference type="Proteomes" id="UP000490939"/>
    </source>
</evidence>
<dbReference type="Proteomes" id="UP000433883">
    <property type="component" value="Unassembled WGS sequence"/>
</dbReference>
<dbReference type="Proteomes" id="UP000447873">
    <property type="component" value="Unassembled WGS sequence"/>
</dbReference>
<evidence type="ECO:0000313" key="5">
    <source>
        <dbReference type="Proteomes" id="UP000447873"/>
    </source>
</evidence>
<feature type="region of interest" description="Disordered" evidence="1">
    <location>
        <begin position="1"/>
        <end position="20"/>
    </location>
</feature>
<feature type="compositionally biased region" description="Low complexity" evidence="1">
    <location>
        <begin position="173"/>
        <end position="189"/>
    </location>
</feature>
<dbReference type="OrthoDB" id="2555634at2759"/>
<dbReference type="InterPro" id="IPR018800">
    <property type="entry name" value="PRCC"/>
</dbReference>
<organism evidence="3 5">
    <name type="scientific">Venturia inaequalis</name>
    <name type="common">Apple scab fungus</name>
    <dbReference type="NCBI Taxonomy" id="5025"/>
    <lineage>
        <taxon>Eukaryota</taxon>
        <taxon>Fungi</taxon>
        <taxon>Dikarya</taxon>
        <taxon>Ascomycota</taxon>
        <taxon>Pezizomycotina</taxon>
        <taxon>Dothideomycetes</taxon>
        <taxon>Pleosporomycetidae</taxon>
        <taxon>Venturiales</taxon>
        <taxon>Venturiaceae</taxon>
        <taxon>Venturia</taxon>
    </lineage>
</organism>
<dbReference type="EMBL" id="WNWR01000158">
    <property type="protein sequence ID" value="KAE9989994.1"/>
    <property type="molecule type" value="Genomic_DNA"/>
</dbReference>
<name>A0A8H3YZ69_VENIN</name>
<dbReference type="AlphaFoldDB" id="A0A8H3YZ69"/>
<dbReference type="GO" id="GO:0005634">
    <property type="term" value="C:nucleus"/>
    <property type="evidence" value="ECO:0007669"/>
    <property type="project" value="TreeGrafter"/>
</dbReference>
<protein>
    <recommendedName>
        <fullName evidence="7">Mitotic checkpoint regulator, MAD2B-interacting-domain-containing protein</fullName>
    </recommendedName>
</protein>
<dbReference type="EMBL" id="WNWS01000115">
    <property type="protein sequence ID" value="KAE9979600.1"/>
    <property type="molecule type" value="Genomic_DNA"/>
</dbReference>